<reference evidence="9 10" key="1">
    <citation type="journal article" date="2020" name="ISME J.">
        <title>Uncovering the hidden diversity of litter-decomposition mechanisms in mushroom-forming fungi.</title>
        <authorList>
            <person name="Floudas D."/>
            <person name="Bentzer J."/>
            <person name="Ahren D."/>
            <person name="Johansson T."/>
            <person name="Persson P."/>
            <person name="Tunlid A."/>
        </authorList>
    </citation>
    <scope>NUCLEOTIDE SEQUENCE [LARGE SCALE GENOMIC DNA]</scope>
    <source>
        <strain evidence="9 10">CBS 146.42</strain>
    </source>
</reference>
<feature type="coiled-coil region" evidence="8">
    <location>
        <begin position="104"/>
        <end position="138"/>
    </location>
</feature>
<dbReference type="EC" id="3.4.16.-" evidence="7"/>
<keyword evidence="6" id="KW-0325">Glycoprotein</keyword>
<dbReference type="GO" id="GO:0004185">
    <property type="term" value="F:serine-type carboxypeptidase activity"/>
    <property type="evidence" value="ECO:0007669"/>
    <property type="project" value="UniProtKB-UniRule"/>
</dbReference>
<evidence type="ECO:0000313" key="9">
    <source>
        <dbReference type="EMBL" id="KAF5355637.1"/>
    </source>
</evidence>
<accession>A0A8H5D8I4</accession>
<dbReference type="SUPFAM" id="SSF53474">
    <property type="entry name" value="alpha/beta-Hydrolases"/>
    <property type="match status" value="1"/>
</dbReference>
<keyword evidence="3 7" id="KW-0645">Protease</keyword>
<dbReference type="InterPro" id="IPR018202">
    <property type="entry name" value="Ser_caboxypep_ser_AS"/>
</dbReference>
<comment type="similarity">
    <text evidence="1 7">Belongs to the peptidase S10 family.</text>
</comment>
<evidence type="ECO:0000313" key="10">
    <source>
        <dbReference type="Proteomes" id="UP000559027"/>
    </source>
</evidence>
<dbReference type="PANTHER" id="PTHR11802">
    <property type="entry name" value="SERINE PROTEASE FAMILY S10 SERINE CARBOXYPEPTIDASE"/>
    <property type="match status" value="1"/>
</dbReference>
<proteinExistence type="inferred from homology"/>
<comment type="caution">
    <text evidence="9">The sequence shown here is derived from an EMBL/GenBank/DDBJ whole genome shotgun (WGS) entry which is preliminary data.</text>
</comment>
<gene>
    <name evidence="9" type="ORF">D9756_004420</name>
</gene>
<evidence type="ECO:0000256" key="7">
    <source>
        <dbReference type="RuleBase" id="RU361156"/>
    </source>
</evidence>
<evidence type="ECO:0000256" key="4">
    <source>
        <dbReference type="ARBA" id="ARBA00022729"/>
    </source>
</evidence>
<evidence type="ECO:0000256" key="2">
    <source>
        <dbReference type="ARBA" id="ARBA00022645"/>
    </source>
</evidence>
<evidence type="ECO:0000256" key="1">
    <source>
        <dbReference type="ARBA" id="ARBA00009431"/>
    </source>
</evidence>
<keyword evidence="10" id="KW-1185">Reference proteome</keyword>
<dbReference type="PROSITE" id="PS00131">
    <property type="entry name" value="CARBOXYPEPT_SER_SER"/>
    <property type="match status" value="1"/>
</dbReference>
<dbReference type="EMBL" id="JAACJO010000007">
    <property type="protein sequence ID" value="KAF5355637.1"/>
    <property type="molecule type" value="Genomic_DNA"/>
</dbReference>
<dbReference type="Gene3D" id="3.40.50.1820">
    <property type="entry name" value="alpha/beta hydrolase"/>
    <property type="match status" value="1"/>
</dbReference>
<dbReference type="OrthoDB" id="443318at2759"/>
<organism evidence="9 10">
    <name type="scientific">Leucocoprinus leucothites</name>
    <dbReference type="NCBI Taxonomy" id="201217"/>
    <lineage>
        <taxon>Eukaryota</taxon>
        <taxon>Fungi</taxon>
        <taxon>Dikarya</taxon>
        <taxon>Basidiomycota</taxon>
        <taxon>Agaricomycotina</taxon>
        <taxon>Agaricomycetes</taxon>
        <taxon>Agaricomycetidae</taxon>
        <taxon>Agaricales</taxon>
        <taxon>Agaricineae</taxon>
        <taxon>Agaricaceae</taxon>
        <taxon>Leucocoprinus</taxon>
    </lineage>
</organism>
<dbReference type="Proteomes" id="UP000559027">
    <property type="component" value="Unassembled WGS sequence"/>
</dbReference>
<dbReference type="PANTHER" id="PTHR11802:SF113">
    <property type="entry name" value="SERINE CARBOXYPEPTIDASE CTSA-4.1"/>
    <property type="match status" value="1"/>
</dbReference>
<keyword evidence="2 7" id="KW-0121">Carboxypeptidase</keyword>
<dbReference type="Pfam" id="PF00450">
    <property type="entry name" value="Peptidase_S10"/>
    <property type="match status" value="1"/>
</dbReference>
<keyword evidence="5 7" id="KW-0378">Hydrolase</keyword>
<evidence type="ECO:0000256" key="3">
    <source>
        <dbReference type="ARBA" id="ARBA00022670"/>
    </source>
</evidence>
<dbReference type="InterPro" id="IPR001563">
    <property type="entry name" value="Peptidase_S10"/>
</dbReference>
<name>A0A8H5D8I4_9AGAR</name>
<dbReference type="AlphaFoldDB" id="A0A8H5D8I4"/>
<dbReference type="GO" id="GO:0006508">
    <property type="term" value="P:proteolysis"/>
    <property type="evidence" value="ECO:0007669"/>
    <property type="project" value="UniProtKB-KW"/>
</dbReference>
<sequence length="963" mass="108321">MKLPVLRGGLCKSYAGVLSGASSLQDIHQTGRKSPSCLVFIVTTTFRSFLPQRPLGSFLLIEHVDPPQPYIPSLRLRKHPCFNCPTIPSMAYPLRFVGSKDEEIMYINRETRRLEELIRNLENQKAELLQRLNALNSPVNSLPVETLSTIFEFVCPPYDLDTRIHLLTRDQSKFSPKPDNAVDLMEPEHFQLVLGAVSARWRSVVRATPRIWTSIVLDVSTTDTEHNSAFMRLCLENSGQLPICLTLDYSVDFGHSDPGVLVHESVDHLVIDNLSRCRGLHLTHPPAAWFSHFPSLSQLADCSIDGHRQFGTELVLPRATPLRRFAIRVPERRAQTLLQLPWSGITSLAISQMEFQYAAQMLLNCPNLIEFRCCQSRRPGAINTPVTLVGPVVLQVLEVLELSTVGDCDWARAIVQHLRTPSLRQLQWKGFHDPPGPLQAFFDNLPSTLTTVSLHTSSPLQYLRLDSNIERLTLHNCIEEDLEIFLENLQKQVSQGRGCQQAYDDGLFSPLEDLSFVSTHTYTTLSHPAFPRHNVRIKKSHEFCDPTVNSYTGYIDIEARHIFFYFFESRNDPDTDDVIFWTNGGPGCSSSLGLFMELGPCRVKDENSTIFHPESWNANANIFFVDQPVGVGFSYAEHGEAVGTTEDAAKDIASFVAIFFEHFTKFKGRAFHMAGESYGGRYVPVFASEVYDQNTRLAKAGLTPINLQSIMIGNGITDFATTVLSYYDMQCTSASVPPVMSVSKCVAIKQIIPRCEKWLKKSCLAHFDAIDCAAAASFCDAYLTDSYDDLGLNPYDMTRECTGELKESLCYPIIRTIGEYLDQPTLRTSLGVDPSITANFSSCDEQVGTLFSESLDMYHRTHLHIAALLERGVRTLIYVGTYDWICNWVGNERWTLNLEWSGHDDFAGEELKEWNVDGHKAGLVRNKHGLTFATVDAAGHMVPYDKPKEALALVQRWLAREEL</sequence>
<protein>
    <recommendedName>
        <fullName evidence="7">Carboxypeptidase</fullName>
        <ecNumber evidence="7">3.4.16.-</ecNumber>
    </recommendedName>
</protein>
<dbReference type="PRINTS" id="PR00724">
    <property type="entry name" value="CRBOXYPTASEC"/>
</dbReference>
<keyword evidence="8" id="KW-0175">Coiled coil</keyword>
<dbReference type="GO" id="GO:0000324">
    <property type="term" value="C:fungal-type vacuole"/>
    <property type="evidence" value="ECO:0007669"/>
    <property type="project" value="TreeGrafter"/>
</dbReference>
<dbReference type="InterPro" id="IPR029058">
    <property type="entry name" value="AB_hydrolase_fold"/>
</dbReference>
<evidence type="ECO:0000256" key="8">
    <source>
        <dbReference type="SAM" id="Coils"/>
    </source>
</evidence>
<evidence type="ECO:0000256" key="6">
    <source>
        <dbReference type="ARBA" id="ARBA00023180"/>
    </source>
</evidence>
<evidence type="ECO:0000256" key="5">
    <source>
        <dbReference type="ARBA" id="ARBA00022801"/>
    </source>
</evidence>
<keyword evidence="4" id="KW-0732">Signal</keyword>
<dbReference type="FunFam" id="3.40.50.1820:FF:000226">
    <property type="entry name" value="Carboxypeptidase"/>
    <property type="match status" value="1"/>
</dbReference>
<dbReference type="Gene3D" id="1.10.287.410">
    <property type="match status" value="1"/>
</dbReference>